<accession>A0A1G7JNN5</accession>
<dbReference type="AlphaFoldDB" id="A0A1G7JNN5"/>
<dbReference type="OrthoDB" id="9988995at2"/>
<sequence length="112" mass="12340">MRTITVHESSGPVSQLAFSYVGPGGALTEDKCPLNPEIGLDRYLRIYGKFSDLLVREITVSQLNAPNQPITYSKLTYATNADGYVTTRVTEYHPLGKGSNVNVQTTIDVLKY</sequence>
<dbReference type="STRING" id="659014.SAMN04487996_109336"/>
<dbReference type="EMBL" id="FNAN01000009">
    <property type="protein sequence ID" value="SDF26079.1"/>
    <property type="molecule type" value="Genomic_DNA"/>
</dbReference>
<dbReference type="Proteomes" id="UP000198748">
    <property type="component" value="Unassembled WGS sequence"/>
</dbReference>
<reference evidence="2" key="1">
    <citation type="submission" date="2016-10" db="EMBL/GenBank/DDBJ databases">
        <authorList>
            <person name="Varghese N."/>
            <person name="Submissions S."/>
        </authorList>
    </citation>
    <scope>NUCLEOTIDE SEQUENCE [LARGE SCALE GENOMIC DNA]</scope>
    <source>
        <strain evidence="2">DSM 25329</strain>
    </source>
</reference>
<keyword evidence="2" id="KW-1185">Reference proteome</keyword>
<evidence type="ECO:0000313" key="2">
    <source>
        <dbReference type="Proteomes" id="UP000198748"/>
    </source>
</evidence>
<evidence type="ECO:0000313" key="1">
    <source>
        <dbReference type="EMBL" id="SDF26079.1"/>
    </source>
</evidence>
<proteinExistence type="predicted"/>
<organism evidence="1 2">
    <name type="scientific">Dyadobacter soli</name>
    <dbReference type="NCBI Taxonomy" id="659014"/>
    <lineage>
        <taxon>Bacteria</taxon>
        <taxon>Pseudomonadati</taxon>
        <taxon>Bacteroidota</taxon>
        <taxon>Cytophagia</taxon>
        <taxon>Cytophagales</taxon>
        <taxon>Spirosomataceae</taxon>
        <taxon>Dyadobacter</taxon>
    </lineage>
</organism>
<dbReference type="RefSeq" id="WP_090152359.1">
    <property type="nucleotide sequence ID" value="NZ_FNAN01000009.1"/>
</dbReference>
<protein>
    <submittedName>
        <fullName evidence="1">Uncharacterized protein</fullName>
    </submittedName>
</protein>
<name>A0A1G7JNN5_9BACT</name>
<gene>
    <name evidence="1" type="ORF">SAMN04487996_109336</name>
</gene>